<dbReference type="InterPro" id="IPR002328">
    <property type="entry name" value="ADH_Zn_CS"/>
</dbReference>
<name>A0ABW4YZP4_9HYPH</name>
<organism evidence="6 7">
    <name type="scientific">Ancylobacter oerskovii</name>
    <dbReference type="NCBI Taxonomy" id="459519"/>
    <lineage>
        <taxon>Bacteria</taxon>
        <taxon>Pseudomonadati</taxon>
        <taxon>Pseudomonadota</taxon>
        <taxon>Alphaproteobacteria</taxon>
        <taxon>Hyphomicrobiales</taxon>
        <taxon>Xanthobacteraceae</taxon>
        <taxon>Ancylobacter</taxon>
    </lineage>
</organism>
<dbReference type="PANTHER" id="PTHR42940">
    <property type="entry name" value="ALCOHOL DEHYDROGENASE 1-RELATED"/>
    <property type="match status" value="1"/>
</dbReference>
<dbReference type="PANTHER" id="PTHR42940:SF7">
    <property type="entry name" value="ALCOHOL DEHYDROGENASE-LIKE N-TERMINAL DOMAIN-CONTAINING PROTEIN"/>
    <property type="match status" value="1"/>
</dbReference>
<evidence type="ECO:0000313" key="6">
    <source>
        <dbReference type="EMBL" id="MFD2141744.1"/>
    </source>
</evidence>
<evidence type="ECO:0000313" key="7">
    <source>
        <dbReference type="Proteomes" id="UP001597299"/>
    </source>
</evidence>
<evidence type="ECO:0000256" key="4">
    <source>
        <dbReference type="ARBA" id="ARBA00023002"/>
    </source>
</evidence>
<accession>A0ABW4YZP4</accession>
<dbReference type="InterPro" id="IPR013154">
    <property type="entry name" value="ADH-like_N"/>
</dbReference>
<dbReference type="Gene3D" id="3.90.180.10">
    <property type="entry name" value="Medium-chain alcohol dehydrogenases, catalytic domain"/>
    <property type="match status" value="1"/>
</dbReference>
<dbReference type="Pfam" id="PF08240">
    <property type="entry name" value="ADH_N"/>
    <property type="match status" value="1"/>
</dbReference>
<keyword evidence="7" id="KW-1185">Reference proteome</keyword>
<sequence>MRLRVQACGVCHSDASTVEGAFPIAWPRVPGHEAVGVIDTIGDHVEGWTLGQRVGVGFLGGSCGHCEECRRGDLVNCRNQEFTGVHHDGGYAQSMLARASGLVSVPDSLSSEAVAPLLCAGLTTFSALRNSPARFRIVLTM</sequence>
<evidence type="ECO:0000259" key="5">
    <source>
        <dbReference type="Pfam" id="PF08240"/>
    </source>
</evidence>
<comment type="cofactor">
    <cofactor evidence="1">
        <name>Zn(2+)</name>
        <dbReference type="ChEBI" id="CHEBI:29105"/>
    </cofactor>
</comment>
<keyword evidence="2" id="KW-0479">Metal-binding</keyword>
<keyword evidence="3" id="KW-0862">Zinc</keyword>
<dbReference type="SUPFAM" id="SSF50129">
    <property type="entry name" value="GroES-like"/>
    <property type="match status" value="1"/>
</dbReference>
<dbReference type="PROSITE" id="PS00059">
    <property type="entry name" value="ADH_ZINC"/>
    <property type="match status" value="1"/>
</dbReference>
<evidence type="ECO:0000256" key="2">
    <source>
        <dbReference type="ARBA" id="ARBA00022723"/>
    </source>
</evidence>
<reference evidence="7" key="1">
    <citation type="journal article" date="2019" name="Int. J. Syst. Evol. Microbiol.">
        <title>The Global Catalogue of Microorganisms (GCM) 10K type strain sequencing project: providing services to taxonomists for standard genome sequencing and annotation.</title>
        <authorList>
            <consortium name="The Broad Institute Genomics Platform"/>
            <consortium name="The Broad Institute Genome Sequencing Center for Infectious Disease"/>
            <person name="Wu L."/>
            <person name="Ma J."/>
        </authorList>
    </citation>
    <scope>NUCLEOTIDE SEQUENCE [LARGE SCALE GENOMIC DNA]</scope>
    <source>
        <strain evidence="7">CCM 7435</strain>
    </source>
</reference>
<keyword evidence="4" id="KW-0560">Oxidoreductase</keyword>
<evidence type="ECO:0000256" key="1">
    <source>
        <dbReference type="ARBA" id="ARBA00001947"/>
    </source>
</evidence>
<dbReference type="Proteomes" id="UP001597299">
    <property type="component" value="Unassembled WGS sequence"/>
</dbReference>
<dbReference type="RefSeq" id="WP_343207701.1">
    <property type="nucleotide sequence ID" value="NZ_JAHBGB010000027.1"/>
</dbReference>
<gene>
    <name evidence="6" type="ORF">ACFSNC_15130</name>
</gene>
<evidence type="ECO:0000256" key="3">
    <source>
        <dbReference type="ARBA" id="ARBA00022833"/>
    </source>
</evidence>
<dbReference type="InterPro" id="IPR011032">
    <property type="entry name" value="GroES-like_sf"/>
</dbReference>
<feature type="domain" description="Alcohol dehydrogenase-like N-terminal" evidence="5">
    <location>
        <begin position="2"/>
        <end position="107"/>
    </location>
</feature>
<proteinExistence type="predicted"/>
<comment type="caution">
    <text evidence="6">The sequence shown here is derived from an EMBL/GenBank/DDBJ whole genome shotgun (WGS) entry which is preliminary data.</text>
</comment>
<dbReference type="EMBL" id="JBHUHD010000001">
    <property type="protein sequence ID" value="MFD2141744.1"/>
    <property type="molecule type" value="Genomic_DNA"/>
</dbReference>
<protein>
    <submittedName>
        <fullName evidence="6">Alcohol dehydrogenase catalytic domain-containing protein</fullName>
    </submittedName>
</protein>